<reference evidence="1" key="1">
    <citation type="submission" date="2022-07" db="EMBL/GenBank/DDBJ databases">
        <title>Phylogenomic reconstructions and comparative analyses of Kickxellomycotina fungi.</title>
        <authorList>
            <person name="Reynolds N.K."/>
            <person name="Stajich J.E."/>
            <person name="Barry K."/>
            <person name="Grigoriev I.V."/>
            <person name="Crous P."/>
            <person name="Smith M.E."/>
        </authorList>
    </citation>
    <scope>NUCLEOTIDE SEQUENCE</scope>
    <source>
        <strain evidence="1">CBS 190363</strain>
    </source>
</reference>
<dbReference type="EMBL" id="JANBVB010000045">
    <property type="protein sequence ID" value="KAJ2898875.1"/>
    <property type="molecule type" value="Genomic_DNA"/>
</dbReference>
<gene>
    <name evidence="1" type="primary">LYS1</name>
    <name evidence="1" type="ORF">IWW38_001202</name>
</gene>
<keyword evidence="2" id="KW-1185">Reference proteome</keyword>
<dbReference type="Proteomes" id="UP001139981">
    <property type="component" value="Unassembled WGS sequence"/>
</dbReference>
<organism evidence="1 2">
    <name type="scientific">Coemansia aciculifera</name>
    <dbReference type="NCBI Taxonomy" id="417176"/>
    <lineage>
        <taxon>Eukaryota</taxon>
        <taxon>Fungi</taxon>
        <taxon>Fungi incertae sedis</taxon>
        <taxon>Zoopagomycota</taxon>
        <taxon>Kickxellomycotina</taxon>
        <taxon>Kickxellomycetes</taxon>
        <taxon>Kickxellales</taxon>
        <taxon>Kickxellaceae</taxon>
        <taxon>Coemansia</taxon>
    </lineage>
</organism>
<evidence type="ECO:0000313" key="1">
    <source>
        <dbReference type="EMBL" id="KAJ2898875.1"/>
    </source>
</evidence>
<name>A0ACC1M6K6_9FUNG</name>
<sequence length="372" mass="41123">MSAATPVTHLWLREETKPMEHRAALSPDVCKKLLEHGGFEITVEESKARIFADSEYVEAGCRLVPGDSWRTAPQDAIITGLKELPENDTSALPHTHIMFAHCYKQQGGWKDVLSRFVEGQGLLYDLEFLQDDSGRRVAAFGFYAGFTGSAVGIDAWCHQQLGHGEKYPVIKPYPNEDVLIAETKEKLARIGKLPRIMVMGALGRCGSGAVSYARKAGIPEENIIQWDMAETAKGGPFQEIMDVDIFVNCIYLSSKIPPFMTQQQIDSERQLSVIVDVSCDTTNPFNPIPIYSVNTTFDNALLDIPTANATKPLQLCSIDHLPTMLPRESSNQFAIDLLPTLLQLPARSSAPVWTRAEKLFHDKVASMAATSD</sequence>
<protein>
    <submittedName>
        <fullName evidence="1">Saccharopine dehydrogenase</fullName>
    </submittedName>
</protein>
<comment type="caution">
    <text evidence="1">The sequence shown here is derived from an EMBL/GenBank/DDBJ whole genome shotgun (WGS) entry which is preliminary data.</text>
</comment>
<proteinExistence type="predicted"/>
<accession>A0ACC1M6K6</accession>
<evidence type="ECO:0000313" key="2">
    <source>
        <dbReference type="Proteomes" id="UP001139981"/>
    </source>
</evidence>